<name>A0A2P2R1E5_RHIMU</name>
<dbReference type="AlphaFoldDB" id="A0A2P2R1E5"/>
<organism evidence="1">
    <name type="scientific">Rhizophora mucronata</name>
    <name type="common">Asiatic mangrove</name>
    <dbReference type="NCBI Taxonomy" id="61149"/>
    <lineage>
        <taxon>Eukaryota</taxon>
        <taxon>Viridiplantae</taxon>
        <taxon>Streptophyta</taxon>
        <taxon>Embryophyta</taxon>
        <taxon>Tracheophyta</taxon>
        <taxon>Spermatophyta</taxon>
        <taxon>Magnoliopsida</taxon>
        <taxon>eudicotyledons</taxon>
        <taxon>Gunneridae</taxon>
        <taxon>Pentapetalae</taxon>
        <taxon>rosids</taxon>
        <taxon>fabids</taxon>
        <taxon>Malpighiales</taxon>
        <taxon>Rhizophoraceae</taxon>
        <taxon>Rhizophora</taxon>
    </lineage>
</organism>
<protein>
    <submittedName>
        <fullName evidence="1">Uncharacterized protein</fullName>
    </submittedName>
</protein>
<reference evidence="1" key="1">
    <citation type="submission" date="2018-02" db="EMBL/GenBank/DDBJ databases">
        <title>Rhizophora mucronata_Transcriptome.</title>
        <authorList>
            <person name="Meera S.P."/>
            <person name="Sreeshan A."/>
            <person name="Augustine A."/>
        </authorList>
    </citation>
    <scope>NUCLEOTIDE SEQUENCE</scope>
    <source>
        <tissue evidence="1">Leaf</tissue>
    </source>
</reference>
<proteinExistence type="predicted"/>
<sequence length="65" mass="7507">MQQSMAKKYALAHTMNPMIANTLQEFFRYQISATFFPGHTGMTVVQRELPTPVVRPNPSRKRIKL</sequence>
<accession>A0A2P2R1E5</accession>
<dbReference type="EMBL" id="GGEC01092605">
    <property type="protein sequence ID" value="MBX73089.1"/>
    <property type="molecule type" value="Transcribed_RNA"/>
</dbReference>
<evidence type="ECO:0000313" key="1">
    <source>
        <dbReference type="EMBL" id="MBX73089.1"/>
    </source>
</evidence>